<comment type="subcellular location">
    <subcellularLocation>
        <location evidence="1 7">Cell membrane</location>
        <topology evidence="1 7">Multi-pass membrane protein</topology>
    </subcellularLocation>
</comment>
<keyword evidence="6 7" id="KW-0472">Membrane</keyword>
<dbReference type="GO" id="GO:0055085">
    <property type="term" value="P:transmembrane transport"/>
    <property type="evidence" value="ECO:0007669"/>
    <property type="project" value="InterPro"/>
</dbReference>
<evidence type="ECO:0000256" key="7">
    <source>
        <dbReference type="RuleBase" id="RU363032"/>
    </source>
</evidence>
<evidence type="ECO:0000256" key="5">
    <source>
        <dbReference type="ARBA" id="ARBA00022989"/>
    </source>
</evidence>
<feature type="compositionally biased region" description="Low complexity" evidence="8">
    <location>
        <begin position="1"/>
        <end position="14"/>
    </location>
</feature>
<keyword evidence="5 7" id="KW-1133">Transmembrane helix</keyword>
<dbReference type="EMBL" id="JAAGOA010000001">
    <property type="protein sequence ID" value="NED98630.1"/>
    <property type="molecule type" value="Genomic_DNA"/>
</dbReference>
<proteinExistence type="inferred from homology"/>
<evidence type="ECO:0000313" key="11">
    <source>
        <dbReference type="Proteomes" id="UP000475214"/>
    </source>
</evidence>
<dbReference type="PANTHER" id="PTHR43744:SF12">
    <property type="entry name" value="ABC TRANSPORTER PERMEASE PROTEIN MG189-RELATED"/>
    <property type="match status" value="1"/>
</dbReference>
<feature type="transmembrane region" description="Helical" evidence="7">
    <location>
        <begin position="131"/>
        <end position="152"/>
    </location>
</feature>
<reference evidence="10 11" key="1">
    <citation type="submission" date="2020-02" db="EMBL/GenBank/DDBJ databases">
        <authorList>
            <person name="Li X.-J."/>
            <person name="Han X.-M."/>
        </authorList>
    </citation>
    <scope>NUCLEOTIDE SEQUENCE [LARGE SCALE GENOMIC DNA]</scope>
    <source>
        <strain evidence="10 11">CCTCC AB 2017055</strain>
    </source>
</reference>
<keyword evidence="11" id="KW-1185">Reference proteome</keyword>
<dbReference type="SUPFAM" id="SSF161098">
    <property type="entry name" value="MetI-like"/>
    <property type="match status" value="1"/>
</dbReference>
<accession>A0A6L9S1D2</accession>
<evidence type="ECO:0000256" key="8">
    <source>
        <dbReference type="SAM" id="MobiDB-lite"/>
    </source>
</evidence>
<keyword evidence="2 7" id="KW-0813">Transport</keyword>
<protein>
    <submittedName>
        <fullName evidence="10">Carbohydrate ABC transporter permease</fullName>
    </submittedName>
</protein>
<dbReference type="PROSITE" id="PS50928">
    <property type="entry name" value="ABC_TM1"/>
    <property type="match status" value="1"/>
</dbReference>
<dbReference type="RefSeq" id="WP_163731090.1">
    <property type="nucleotide sequence ID" value="NZ_JAAGOA010000001.1"/>
</dbReference>
<evidence type="ECO:0000256" key="4">
    <source>
        <dbReference type="ARBA" id="ARBA00022692"/>
    </source>
</evidence>
<feature type="domain" description="ABC transmembrane type-1" evidence="9">
    <location>
        <begin position="96"/>
        <end position="285"/>
    </location>
</feature>
<dbReference type="Proteomes" id="UP000475214">
    <property type="component" value="Unassembled WGS sequence"/>
</dbReference>
<sequence length="300" mass="33068">MTTTTPRHAHTAPTDSATSRPRHRRNGVRWRRGPFYVVLFALSVIFFAPILWMISTSFKTRGDATALPPEWIPPTFSTEGYTTLFRDAQAPVLRWLLNSVLVGIATTALVLLTASLAAYALARMDFRGKNVAFGLIVSTLFVPGFVFLMPNYLIVDAVGWLDTMWALVVPSAASAFGVFFLRQFFLSLPPELEEAAVVDGANRWQTFWRIVVPLSKPPLATLAVLSFLTSWNDFLWPLYVLFNPENLTLPAGLATLQGSYATDYPAIMAGAVLASVPVLLVYAFCQRYIIAGVSRSGLKG</sequence>
<comment type="similarity">
    <text evidence="7">Belongs to the binding-protein-dependent transport system permease family.</text>
</comment>
<evidence type="ECO:0000313" key="10">
    <source>
        <dbReference type="EMBL" id="NED98630.1"/>
    </source>
</evidence>
<gene>
    <name evidence="10" type="ORF">G1H10_00425</name>
</gene>
<dbReference type="PANTHER" id="PTHR43744">
    <property type="entry name" value="ABC TRANSPORTER PERMEASE PROTEIN MG189-RELATED-RELATED"/>
    <property type="match status" value="1"/>
</dbReference>
<keyword evidence="4 7" id="KW-0812">Transmembrane</keyword>
<dbReference type="InterPro" id="IPR035906">
    <property type="entry name" value="MetI-like_sf"/>
</dbReference>
<dbReference type="CDD" id="cd06261">
    <property type="entry name" value="TM_PBP2"/>
    <property type="match status" value="1"/>
</dbReference>
<evidence type="ECO:0000259" key="9">
    <source>
        <dbReference type="PROSITE" id="PS50928"/>
    </source>
</evidence>
<feature type="transmembrane region" description="Helical" evidence="7">
    <location>
        <begin position="95"/>
        <end position="119"/>
    </location>
</feature>
<evidence type="ECO:0000256" key="1">
    <source>
        <dbReference type="ARBA" id="ARBA00004651"/>
    </source>
</evidence>
<dbReference type="InterPro" id="IPR000515">
    <property type="entry name" value="MetI-like"/>
</dbReference>
<dbReference type="GO" id="GO:0005886">
    <property type="term" value="C:plasma membrane"/>
    <property type="evidence" value="ECO:0007669"/>
    <property type="project" value="UniProtKB-SubCell"/>
</dbReference>
<feature type="transmembrane region" description="Helical" evidence="7">
    <location>
        <begin position="262"/>
        <end position="285"/>
    </location>
</feature>
<keyword evidence="3" id="KW-1003">Cell membrane</keyword>
<evidence type="ECO:0000256" key="3">
    <source>
        <dbReference type="ARBA" id="ARBA00022475"/>
    </source>
</evidence>
<name>A0A6L9S1D2_9ACTN</name>
<feature type="transmembrane region" description="Helical" evidence="7">
    <location>
        <begin position="33"/>
        <end position="54"/>
    </location>
</feature>
<dbReference type="Pfam" id="PF00528">
    <property type="entry name" value="BPD_transp_1"/>
    <property type="match status" value="1"/>
</dbReference>
<comment type="caution">
    <text evidence="10">The sequence shown here is derived from an EMBL/GenBank/DDBJ whole genome shotgun (WGS) entry which is preliminary data.</text>
</comment>
<dbReference type="Gene3D" id="1.10.3720.10">
    <property type="entry name" value="MetI-like"/>
    <property type="match status" value="1"/>
</dbReference>
<evidence type="ECO:0000256" key="6">
    <source>
        <dbReference type="ARBA" id="ARBA00023136"/>
    </source>
</evidence>
<organism evidence="10 11">
    <name type="scientific">Phytoactinopolyspora halotolerans</name>
    <dbReference type="NCBI Taxonomy" id="1981512"/>
    <lineage>
        <taxon>Bacteria</taxon>
        <taxon>Bacillati</taxon>
        <taxon>Actinomycetota</taxon>
        <taxon>Actinomycetes</taxon>
        <taxon>Jiangellales</taxon>
        <taxon>Jiangellaceae</taxon>
        <taxon>Phytoactinopolyspora</taxon>
    </lineage>
</organism>
<feature type="region of interest" description="Disordered" evidence="8">
    <location>
        <begin position="1"/>
        <end position="25"/>
    </location>
</feature>
<evidence type="ECO:0000256" key="2">
    <source>
        <dbReference type="ARBA" id="ARBA00022448"/>
    </source>
</evidence>
<feature type="transmembrane region" description="Helical" evidence="7">
    <location>
        <begin position="164"/>
        <end position="181"/>
    </location>
</feature>
<dbReference type="AlphaFoldDB" id="A0A6L9S1D2"/>